<evidence type="ECO:0000313" key="3">
    <source>
        <dbReference type="Proteomes" id="UP001198602"/>
    </source>
</evidence>
<accession>A0ABS7Y695</accession>
<evidence type="ECO:0000256" key="1">
    <source>
        <dbReference type="SAM" id="MobiDB-lite"/>
    </source>
</evidence>
<feature type="compositionally biased region" description="Low complexity" evidence="1">
    <location>
        <begin position="293"/>
        <end position="305"/>
    </location>
</feature>
<dbReference type="EMBL" id="JAHYBX010000001">
    <property type="protein sequence ID" value="MCA1855210.1"/>
    <property type="molecule type" value="Genomic_DNA"/>
</dbReference>
<feature type="region of interest" description="Disordered" evidence="1">
    <location>
        <begin position="241"/>
        <end position="310"/>
    </location>
</feature>
<reference evidence="2 3" key="1">
    <citation type="submission" date="2021-07" db="EMBL/GenBank/DDBJ databases">
        <title>Characterization of Violacein-producing bacteria and related species.</title>
        <authorList>
            <person name="Wilson H.S."/>
            <person name="De Leon M.E."/>
        </authorList>
    </citation>
    <scope>NUCLEOTIDE SEQUENCE [LARGE SCALE GENOMIC DNA]</scope>
    <source>
        <strain evidence="2 3">HSC-2F05</strain>
    </source>
</reference>
<protein>
    <submittedName>
        <fullName evidence="2">Uncharacterized protein</fullName>
    </submittedName>
</protein>
<name>A0ABS7Y695_9BURK</name>
<comment type="caution">
    <text evidence="2">The sequence shown here is derived from an EMBL/GenBank/DDBJ whole genome shotgun (WGS) entry which is preliminary data.</text>
</comment>
<proteinExistence type="predicted"/>
<gene>
    <name evidence="2" type="ORF">LE190_04635</name>
</gene>
<sequence length="416" mass="45577">MRHELKAIFDDRSKAQQALDELLVSGYPQADMRLVTVSGMRPGYGGEASAPRWRERPETSSARLLSRVLGLADSRAETPDAGPMPADSHILTLATDSAEEAKIATSLIAGFMRYADDETGSGLSAPLAGMHDVSRRSTAVPGALQFARRGASHYFGDRNTDDPAGTGTTWKEPMLAEGFWPGALPGGAVLRDEHTGSSVADRGASGAFRFGRDMHEDERFRNRAWCESDADLKRLWEASGADRPGWDASAPAVRQGWSSTHPEIDDDSYHRSHWRTSYPDTTAEARDLRRPGRGAPAGATGSAGSRGHRATATAWKHFVDTVRHGWNRTGIGPDPDETAYRLHHARTYPGTSYEELAPVYRFGHHARARSMFQGRDWDEVEDALRAAWELDQGGGQPASWDEIRAALRAGWDDDGR</sequence>
<organism evidence="2 3">
    <name type="scientific">Massilia hydrophila</name>
    <dbReference type="NCBI Taxonomy" id="3044279"/>
    <lineage>
        <taxon>Bacteria</taxon>
        <taxon>Pseudomonadati</taxon>
        <taxon>Pseudomonadota</taxon>
        <taxon>Betaproteobacteria</taxon>
        <taxon>Burkholderiales</taxon>
        <taxon>Oxalobacteraceae</taxon>
        <taxon>Telluria group</taxon>
        <taxon>Massilia</taxon>
    </lineage>
</organism>
<keyword evidence="3" id="KW-1185">Reference proteome</keyword>
<dbReference type="Proteomes" id="UP001198602">
    <property type="component" value="Unassembled WGS sequence"/>
</dbReference>
<evidence type="ECO:0000313" key="2">
    <source>
        <dbReference type="EMBL" id="MCA1855210.1"/>
    </source>
</evidence>
<dbReference type="RefSeq" id="WP_225237581.1">
    <property type="nucleotide sequence ID" value="NZ_JAHYBX010000001.1"/>
</dbReference>